<reference evidence="5" key="1">
    <citation type="submission" date="2019-01" db="EMBL/GenBank/DDBJ databases">
        <title>Genomic analysis of Salicibibacter sp. NKC3-5.</title>
        <authorList>
            <person name="Oh Y.J."/>
        </authorList>
    </citation>
    <scope>NUCLEOTIDE SEQUENCE [LARGE SCALE GENOMIC DNA]</scope>
    <source>
        <strain evidence="5">NKC3-5</strain>
    </source>
</reference>
<name>A0A514LJH1_9BACI</name>
<feature type="compositionally biased region" description="Acidic residues" evidence="1">
    <location>
        <begin position="23"/>
        <end position="73"/>
    </location>
</feature>
<organism evidence="4 5">
    <name type="scientific">Salicibibacter halophilus</name>
    <dbReference type="NCBI Taxonomy" id="2502791"/>
    <lineage>
        <taxon>Bacteria</taxon>
        <taxon>Bacillati</taxon>
        <taxon>Bacillota</taxon>
        <taxon>Bacilli</taxon>
        <taxon>Bacillales</taxon>
        <taxon>Bacillaceae</taxon>
        <taxon>Salicibibacter</taxon>
    </lineage>
</organism>
<sequence length="219" mass="24441">MKKKIMIGSFSLVTAFALAACGNDDEDPMPDEGMEMDPDSDNNMEDMEDEMPDNDDMDGMDMDDMDMDDDEHEDMDHSTSGEVPDDLEEEENPTFEVGSQAMIEDAHMEEMEGAEATIVGAYDTTAYVVSYDPTNGGEREENHEWVVHEEIEDAGEETFEPGAEVTLEADHMDGMEGATAEIDEAEETTVYMIDYTPTDGGEEVENHKWVTEDELSEVE</sequence>
<dbReference type="EMBL" id="CP035485">
    <property type="protein sequence ID" value="QDI91972.1"/>
    <property type="molecule type" value="Genomic_DNA"/>
</dbReference>
<dbReference type="KEGG" id="sale:EPH95_12955"/>
<feature type="domain" description="DUF1541" evidence="3">
    <location>
        <begin position="161"/>
        <end position="212"/>
    </location>
</feature>
<evidence type="ECO:0000256" key="1">
    <source>
        <dbReference type="SAM" id="MobiDB-lite"/>
    </source>
</evidence>
<dbReference type="OrthoDB" id="1701949at2"/>
<keyword evidence="5" id="KW-1185">Reference proteome</keyword>
<feature type="signal peptide" evidence="2">
    <location>
        <begin position="1"/>
        <end position="19"/>
    </location>
</feature>
<gene>
    <name evidence="4" type="ORF">EPH95_12955</name>
</gene>
<evidence type="ECO:0000313" key="5">
    <source>
        <dbReference type="Proteomes" id="UP000319756"/>
    </source>
</evidence>
<feature type="region of interest" description="Disordered" evidence="1">
    <location>
        <begin position="196"/>
        <end position="219"/>
    </location>
</feature>
<dbReference type="Proteomes" id="UP000319756">
    <property type="component" value="Chromosome"/>
</dbReference>
<dbReference type="InterPro" id="IPR011438">
    <property type="entry name" value="DUF1541"/>
</dbReference>
<evidence type="ECO:0000256" key="2">
    <source>
        <dbReference type="SAM" id="SignalP"/>
    </source>
</evidence>
<protein>
    <submittedName>
        <fullName evidence="4">DUF1541 domain-containing protein</fullName>
    </submittedName>
</protein>
<dbReference type="Gene3D" id="2.30.30.1210">
    <property type="entry name" value="Domain of unknown function DUF1541"/>
    <property type="match status" value="1"/>
</dbReference>
<feature type="region of interest" description="Disordered" evidence="1">
    <location>
        <begin position="22"/>
        <end position="90"/>
    </location>
</feature>
<dbReference type="AlphaFoldDB" id="A0A514LJH1"/>
<evidence type="ECO:0000313" key="4">
    <source>
        <dbReference type="EMBL" id="QDI91972.1"/>
    </source>
</evidence>
<dbReference type="Pfam" id="PF07563">
    <property type="entry name" value="DUF1541"/>
    <property type="match status" value="2"/>
</dbReference>
<dbReference type="PROSITE" id="PS51257">
    <property type="entry name" value="PROKAR_LIPOPROTEIN"/>
    <property type="match status" value="1"/>
</dbReference>
<keyword evidence="2" id="KW-0732">Signal</keyword>
<feature type="chain" id="PRO_5021894696" evidence="2">
    <location>
        <begin position="20"/>
        <end position="219"/>
    </location>
</feature>
<evidence type="ECO:0000259" key="3">
    <source>
        <dbReference type="Pfam" id="PF07563"/>
    </source>
</evidence>
<proteinExistence type="predicted"/>
<feature type="domain" description="DUF1541" evidence="3">
    <location>
        <begin position="97"/>
        <end position="148"/>
    </location>
</feature>
<accession>A0A514LJH1</accession>
<dbReference type="RefSeq" id="WP_142090492.1">
    <property type="nucleotide sequence ID" value="NZ_CP035485.1"/>
</dbReference>